<organism evidence="1 2">
    <name type="scientific">Hydnomerulius pinastri MD-312</name>
    <dbReference type="NCBI Taxonomy" id="994086"/>
    <lineage>
        <taxon>Eukaryota</taxon>
        <taxon>Fungi</taxon>
        <taxon>Dikarya</taxon>
        <taxon>Basidiomycota</taxon>
        <taxon>Agaricomycotina</taxon>
        <taxon>Agaricomycetes</taxon>
        <taxon>Agaricomycetidae</taxon>
        <taxon>Boletales</taxon>
        <taxon>Boletales incertae sedis</taxon>
        <taxon>Leucogyrophana</taxon>
    </lineage>
</organism>
<dbReference type="Proteomes" id="UP000053820">
    <property type="component" value="Unassembled WGS sequence"/>
</dbReference>
<dbReference type="OrthoDB" id="3239511at2759"/>
<evidence type="ECO:0000313" key="1">
    <source>
        <dbReference type="EMBL" id="KIJ59110.1"/>
    </source>
</evidence>
<protein>
    <submittedName>
        <fullName evidence="1">Unplaced genomic scaffold scaffold_63, whole genome shotgun sequence</fullName>
    </submittedName>
</protein>
<dbReference type="AlphaFoldDB" id="A0A0C9VN67"/>
<name>A0A0C9VN67_9AGAM</name>
<gene>
    <name evidence="1" type="ORF">HYDPIDRAFT_177922</name>
</gene>
<accession>A0A0C9VN67</accession>
<dbReference type="Pfam" id="PF18759">
    <property type="entry name" value="Plavaka"/>
    <property type="match status" value="1"/>
</dbReference>
<sequence>MAPTCTRDKYNYSQETLIGQTKCSHCNKTFKAQGLKKHEASCKKRKEVEREQQEFNQHYEQELRKSLEFRVRSNITPPMSEKPWSPFHSLGNFEFAEIALDAALNKAQVDALLNLFTHVANGGAKITLKNESELLWEWALDLLGNPILAPHFIWDAEHLYKHNGTDFERFFDEPWTGDRWWDTQSQLPDVENPVPFSLILYADKTRLSSHGTAKGYPVVVRCANLPVEIWNGEGIGGGCVVGWLPIVPEDAEEEGKLGYTNLKRVIWHESFAQLLNDVTRYSTTGYAYTCYDKVMRWLFPIVLILSADYEEQCMMSLIRGHNGKCPCPICLNVFWLVMHSHPQDALSFDRLHHLHGGLWGKHLLNELKTILKSLGRTAEVAVENFISEFPRWCHLAHFDMVINITFSDRNKIMAAACSGIWLLTKLAGSFLCSTDLRVLKSYLRLDSLIGFDVHTEGTLAMIKVELLVFDKELKLDWDFPKVHLWKHLEHDIQNKGAAWNYSTRPNEKLHGPLKSAYQDRSNGRDFTGQILRVDHHKLAAKLLRVRVRNLEEWRESQSEDSDNDSGDTSAEVHIKLGSPCKLTLIQELEADRSQKDRAFAGIHKKLSKFLNNSLPTYGHELATWLTIAPQFQVQEYRYLKVNYESTVDWKVHTDHLCCNPAFFDSSRYDCTLIQLTNEKTAFARLIFMFTCTVPNISSFQFTLIQPYTAGIGAARRFDRDMELTRVKAVPHASSIFVPLKSIICGVVLVPDTDHDDEFFVVNHLDSDMFLRVQGLG</sequence>
<evidence type="ECO:0000313" key="2">
    <source>
        <dbReference type="Proteomes" id="UP000053820"/>
    </source>
</evidence>
<proteinExistence type="predicted"/>
<keyword evidence="2" id="KW-1185">Reference proteome</keyword>
<reference evidence="1 2" key="1">
    <citation type="submission" date="2014-04" db="EMBL/GenBank/DDBJ databases">
        <title>Evolutionary Origins and Diversification of the Mycorrhizal Mutualists.</title>
        <authorList>
            <consortium name="DOE Joint Genome Institute"/>
            <consortium name="Mycorrhizal Genomics Consortium"/>
            <person name="Kohler A."/>
            <person name="Kuo A."/>
            <person name="Nagy L.G."/>
            <person name="Floudas D."/>
            <person name="Copeland A."/>
            <person name="Barry K.W."/>
            <person name="Cichocki N."/>
            <person name="Veneault-Fourrey C."/>
            <person name="LaButti K."/>
            <person name="Lindquist E.A."/>
            <person name="Lipzen A."/>
            <person name="Lundell T."/>
            <person name="Morin E."/>
            <person name="Murat C."/>
            <person name="Riley R."/>
            <person name="Ohm R."/>
            <person name="Sun H."/>
            <person name="Tunlid A."/>
            <person name="Henrissat B."/>
            <person name="Grigoriev I.V."/>
            <person name="Hibbett D.S."/>
            <person name="Martin F."/>
        </authorList>
    </citation>
    <scope>NUCLEOTIDE SEQUENCE [LARGE SCALE GENOMIC DNA]</scope>
    <source>
        <strain evidence="1 2">MD-312</strain>
    </source>
</reference>
<dbReference type="EMBL" id="KN839897">
    <property type="protein sequence ID" value="KIJ59110.1"/>
    <property type="molecule type" value="Genomic_DNA"/>
</dbReference>
<dbReference type="HOGENOM" id="CLU_009122_0_0_1"/>
<dbReference type="InterPro" id="IPR041078">
    <property type="entry name" value="Plavaka"/>
</dbReference>